<dbReference type="SUPFAM" id="SSF103473">
    <property type="entry name" value="MFS general substrate transporter"/>
    <property type="match status" value="1"/>
</dbReference>
<evidence type="ECO:0000256" key="9">
    <source>
        <dbReference type="SAM" id="Phobius"/>
    </source>
</evidence>
<keyword evidence="2" id="KW-0813">Transport</keyword>
<comment type="similarity">
    <text evidence="8">Belongs to the major facilitator superfamily. Phosphate:H(+) symporter (TC 2.A.1.9) family.</text>
</comment>
<dbReference type="PANTHER" id="PTHR24064">
    <property type="entry name" value="SOLUTE CARRIER FAMILY 22 MEMBER"/>
    <property type="match status" value="1"/>
</dbReference>
<dbReference type="Proteomes" id="UP000604825">
    <property type="component" value="Unassembled WGS sequence"/>
</dbReference>
<evidence type="ECO:0000259" key="10">
    <source>
        <dbReference type="PROSITE" id="PS50850"/>
    </source>
</evidence>
<evidence type="ECO:0000256" key="2">
    <source>
        <dbReference type="ARBA" id="ARBA00022592"/>
    </source>
</evidence>
<evidence type="ECO:0000256" key="4">
    <source>
        <dbReference type="ARBA" id="ARBA00022847"/>
    </source>
</evidence>
<keyword evidence="12" id="KW-1185">Reference proteome</keyword>
<comment type="caution">
    <text evidence="11">The sequence shown here is derived from an EMBL/GenBank/DDBJ whole genome shotgun (WGS) entry which is preliminary data.</text>
</comment>
<evidence type="ECO:0000313" key="11">
    <source>
        <dbReference type="EMBL" id="CAD6272272.1"/>
    </source>
</evidence>
<dbReference type="GO" id="GO:0016020">
    <property type="term" value="C:membrane"/>
    <property type="evidence" value="ECO:0007669"/>
    <property type="project" value="UniProtKB-SubCell"/>
</dbReference>
<evidence type="ECO:0000256" key="8">
    <source>
        <dbReference type="ARBA" id="ARBA00044504"/>
    </source>
</evidence>
<reference evidence="11" key="1">
    <citation type="submission" date="2020-10" db="EMBL/GenBank/DDBJ databases">
        <authorList>
            <person name="Han B."/>
            <person name="Lu T."/>
            <person name="Zhao Q."/>
            <person name="Huang X."/>
            <person name="Zhao Y."/>
        </authorList>
    </citation>
    <scope>NUCLEOTIDE SEQUENCE</scope>
</reference>
<keyword evidence="2" id="KW-0592">Phosphate transport</keyword>
<dbReference type="EMBL" id="CAJGYO010000016">
    <property type="protein sequence ID" value="CAD6272272.1"/>
    <property type="molecule type" value="Genomic_DNA"/>
</dbReference>
<organism evidence="11 12">
    <name type="scientific">Miscanthus lutarioriparius</name>
    <dbReference type="NCBI Taxonomy" id="422564"/>
    <lineage>
        <taxon>Eukaryota</taxon>
        <taxon>Viridiplantae</taxon>
        <taxon>Streptophyta</taxon>
        <taxon>Embryophyta</taxon>
        <taxon>Tracheophyta</taxon>
        <taxon>Spermatophyta</taxon>
        <taxon>Magnoliopsida</taxon>
        <taxon>Liliopsida</taxon>
        <taxon>Poales</taxon>
        <taxon>Poaceae</taxon>
        <taxon>PACMAD clade</taxon>
        <taxon>Panicoideae</taxon>
        <taxon>Andropogonodae</taxon>
        <taxon>Andropogoneae</taxon>
        <taxon>Saccharinae</taxon>
        <taxon>Miscanthus</taxon>
    </lineage>
</organism>
<feature type="domain" description="Major facilitator superfamily (MFS) profile" evidence="10">
    <location>
        <begin position="1"/>
        <end position="170"/>
    </location>
</feature>
<feature type="transmembrane region" description="Helical" evidence="9">
    <location>
        <begin position="40"/>
        <end position="59"/>
    </location>
</feature>
<protein>
    <recommendedName>
        <fullName evidence="7">H(+)/Pi cotransporter</fullName>
    </recommendedName>
</protein>
<dbReference type="AlphaFoldDB" id="A0A811RQQ6"/>
<dbReference type="Gene3D" id="1.20.1250.20">
    <property type="entry name" value="MFS general substrate transporter like domains"/>
    <property type="match status" value="1"/>
</dbReference>
<evidence type="ECO:0000256" key="7">
    <source>
        <dbReference type="ARBA" id="ARBA00032043"/>
    </source>
</evidence>
<dbReference type="InterPro" id="IPR005828">
    <property type="entry name" value="MFS_sugar_transport-like"/>
</dbReference>
<name>A0A811RQQ6_9POAL</name>
<dbReference type="OrthoDB" id="433512at2759"/>
<keyword evidence="5 9" id="KW-1133">Transmembrane helix</keyword>
<sequence length="170" mass="18272">MVFFTDAYDLFCISLVTKLLDRVYYTDPTKPDPGTLPPNIAPAVNSVALCGTLVEQLFFGWLDDRLGQKSVYGMTLLLMVVCSLASVLSFGSTPAGVMATLCFCRFWLGFGIGGDYPLSTTIMSDRRDSASSPAASSRLHSRRCSAGRTMASCPPALGDMKGETRACTGR</sequence>
<dbReference type="PROSITE" id="PS50850">
    <property type="entry name" value="MFS"/>
    <property type="match status" value="1"/>
</dbReference>
<evidence type="ECO:0000313" key="12">
    <source>
        <dbReference type="Proteomes" id="UP000604825"/>
    </source>
</evidence>
<keyword evidence="6 9" id="KW-0472">Membrane</keyword>
<evidence type="ECO:0000256" key="5">
    <source>
        <dbReference type="ARBA" id="ARBA00022989"/>
    </source>
</evidence>
<comment type="subcellular location">
    <subcellularLocation>
        <location evidence="1">Membrane</location>
        <topology evidence="1">Multi-pass membrane protein</topology>
    </subcellularLocation>
</comment>
<evidence type="ECO:0000256" key="6">
    <source>
        <dbReference type="ARBA" id="ARBA00023136"/>
    </source>
</evidence>
<keyword evidence="3 9" id="KW-0812">Transmembrane</keyword>
<feature type="transmembrane region" description="Helical" evidence="9">
    <location>
        <begin position="71"/>
        <end position="91"/>
    </location>
</feature>
<accession>A0A811RQQ6</accession>
<evidence type="ECO:0000256" key="1">
    <source>
        <dbReference type="ARBA" id="ARBA00004141"/>
    </source>
</evidence>
<dbReference type="InterPro" id="IPR020846">
    <property type="entry name" value="MFS_dom"/>
</dbReference>
<proteinExistence type="inferred from homology"/>
<dbReference type="InterPro" id="IPR036259">
    <property type="entry name" value="MFS_trans_sf"/>
</dbReference>
<dbReference type="GO" id="GO:0015293">
    <property type="term" value="F:symporter activity"/>
    <property type="evidence" value="ECO:0007669"/>
    <property type="project" value="UniProtKB-KW"/>
</dbReference>
<evidence type="ECO:0000256" key="3">
    <source>
        <dbReference type="ARBA" id="ARBA00022692"/>
    </source>
</evidence>
<dbReference type="Pfam" id="PF00083">
    <property type="entry name" value="Sugar_tr"/>
    <property type="match status" value="1"/>
</dbReference>
<gene>
    <name evidence="11" type="ORF">NCGR_LOCUS55547</name>
</gene>
<keyword evidence="4" id="KW-0769">Symport</keyword>
<dbReference type="GO" id="GO:0006817">
    <property type="term" value="P:phosphate ion transport"/>
    <property type="evidence" value="ECO:0007669"/>
    <property type="project" value="UniProtKB-KW"/>
</dbReference>